<keyword evidence="2" id="KW-0597">Phosphoprotein</keyword>
<sequence length="97" mass="11636">RFNDIPWPVFHIVSSADDITYASVHQFIYHPLWQHKACINHHDVIRRELFRWHPDKFRARMMPKIHSEEQEAILRAAMVVSQHIIEVMRLSRLQGEA</sequence>
<dbReference type="InterPro" id="IPR038753">
    <property type="entry name" value="NFKBIL1"/>
</dbReference>
<evidence type="ECO:0000256" key="1">
    <source>
        <dbReference type="ARBA" id="ARBA00004123"/>
    </source>
</evidence>
<dbReference type="GO" id="GO:0043124">
    <property type="term" value="P:negative regulation of canonical NF-kappaB signal transduction"/>
    <property type="evidence" value="ECO:0007669"/>
    <property type="project" value="InterPro"/>
</dbReference>
<dbReference type="GO" id="GO:0005634">
    <property type="term" value="C:nucleus"/>
    <property type="evidence" value="ECO:0007669"/>
    <property type="project" value="UniProtKB-SubCell"/>
</dbReference>
<feature type="non-terminal residue" evidence="6">
    <location>
        <position position="1"/>
    </location>
</feature>
<evidence type="ECO:0000256" key="4">
    <source>
        <dbReference type="ARBA" id="ARBA00023043"/>
    </source>
</evidence>
<dbReference type="OrthoDB" id="412109at2759"/>
<evidence type="ECO:0000256" key="3">
    <source>
        <dbReference type="ARBA" id="ARBA00022737"/>
    </source>
</evidence>
<gene>
    <name evidence="6" type="ORF">OBBRIDRAFT_740153</name>
</gene>
<dbReference type="PANTHER" id="PTHR15263">
    <property type="entry name" value="I-KAPPA-B-LIKE PROTEIN IKBL"/>
    <property type="match status" value="1"/>
</dbReference>
<comment type="subcellular location">
    <subcellularLocation>
        <location evidence="1">Nucleus</location>
    </subcellularLocation>
</comment>
<keyword evidence="3" id="KW-0677">Repeat</keyword>
<keyword evidence="5" id="KW-0539">Nucleus</keyword>
<proteinExistence type="predicted"/>
<accession>A0A8E2AN41</accession>
<organism evidence="6 7">
    <name type="scientific">Obba rivulosa</name>
    <dbReference type="NCBI Taxonomy" id="1052685"/>
    <lineage>
        <taxon>Eukaryota</taxon>
        <taxon>Fungi</taxon>
        <taxon>Dikarya</taxon>
        <taxon>Basidiomycota</taxon>
        <taxon>Agaricomycotina</taxon>
        <taxon>Agaricomycetes</taxon>
        <taxon>Polyporales</taxon>
        <taxon>Gelatoporiaceae</taxon>
        <taxon>Obba</taxon>
    </lineage>
</organism>
<name>A0A8E2AN41_9APHY</name>
<evidence type="ECO:0000313" key="6">
    <source>
        <dbReference type="EMBL" id="OCH85280.1"/>
    </source>
</evidence>
<protein>
    <submittedName>
        <fullName evidence="6">Uncharacterized protein</fullName>
    </submittedName>
</protein>
<reference evidence="6 7" key="1">
    <citation type="submission" date="2016-07" db="EMBL/GenBank/DDBJ databases">
        <title>Draft genome of the white-rot fungus Obba rivulosa 3A-2.</title>
        <authorList>
            <consortium name="DOE Joint Genome Institute"/>
            <person name="Miettinen O."/>
            <person name="Riley R."/>
            <person name="Acob R."/>
            <person name="Barry K."/>
            <person name="Cullen D."/>
            <person name="De Vries R."/>
            <person name="Hainaut M."/>
            <person name="Hatakka A."/>
            <person name="Henrissat B."/>
            <person name="Hilden K."/>
            <person name="Kuo R."/>
            <person name="Labutti K."/>
            <person name="Lipzen A."/>
            <person name="Makela M.R."/>
            <person name="Sandor L."/>
            <person name="Spatafora J.W."/>
            <person name="Grigoriev I.V."/>
            <person name="Hibbett D.S."/>
        </authorList>
    </citation>
    <scope>NUCLEOTIDE SEQUENCE [LARGE SCALE GENOMIC DNA]</scope>
    <source>
        <strain evidence="6 7">3A-2</strain>
    </source>
</reference>
<evidence type="ECO:0000256" key="5">
    <source>
        <dbReference type="ARBA" id="ARBA00023242"/>
    </source>
</evidence>
<evidence type="ECO:0000256" key="2">
    <source>
        <dbReference type="ARBA" id="ARBA00022553"/>
    </source>
</evidence>
<dbReference type="Proteomes" id="UP000250043">
    <property type="component" value="Unassembled WGS sequence"/>
</dbReference>
<evidence type="ECO:0000313" key="7">
    <source>
        <dbReference type="Proteomes" id="UP000250043"/>
    </source>
</evidence>
<dbReference type="AlphaFoldDB" id="A0A8E2AN41"/>
<keyword evidence="4" id="KW-0040">ANK repeat</keyword>
<dbReference type="EMBL" id="KV722595">
    <property type="protein sequence ID" value="OCH85280.1"/>
    <property type="molecule type" value="Genomic_DNA"/>
</dbReference>
<dbReference type="PANTHER" id="PTHR15263:SF1">
    <property type="entry name" value="NF-KAPPA-B INHIBITOR-LIKE PROTEIN 1"/>
    <property type="match status" value="1"/>
</dbReference>
<keyword evidence="7" id="KW-1185">Reference proteome</keyword>